<dbReference type="InterPro" id="IPR009053">
    <property type="entry name" value="Prefoldin"/>
</dbReference>
<feature type="compositionally biased region" description="Low complexity" evidence="4">
    <location>
        <begin position="538"/>
        <end position="563"/>
    </location>
</feature>
<feature type="region of interest" description="Disordered" evidence="4">
    <location>
        <begin position="538"/>
        <end position="566"/>
    </location>
</feature>
<keyword evidence="6" id="KW-1185">Reference proteome</keyword>
<evidence type="ECO:0000313" key="5">
    <source>
        <dbReference type="EMBL" id="OMH81187.1"/>
    </source>
</evidence>
<proteinExistence type="inferred from homology"/>
<accession>A0A1R1PJS0</accession>
<feature type="compositionally biased region" description="Polar residues" evidence="4">
    <location>
        <begin position="251"/>
        <end position="261"/>
    </location>
</feature>
<reference evidence="6" key="1">
    <citation type="submission" date="2017-01" db="EMBL/GenBank/DDBJ databases">
        <authorList>
            <person name="Wang Y."/>
            <person name="White M."/>
            <person name="Kvist S."/>
            <person name="Moncalvo J.-M."/>
        </authorList>
    </citation>
    <scope>NUCLEOTIDE SEQUENCE [LARGE SCALE GENOMIC DNA]</scope>
    <source>
        <strain evidence="6">COL-18-3</strain>
    </source>
</reference>
<dbReference type="SUPFAM" id="SSF46579">
    <property type="entry name" value="Prefoldin"/>
    <property type="match status" value="1"/>
</dbReference>
<dbReference type="Gene3D" id="1.10.287.370">
    <property type="match status" value="1"/>
</dbReference>
<dbReference type="Pfam" id="PF02996">
    <property type="entry name" value="Prefoldin"/>
    <property type="match status" value="1"/>
</dbReference>
<dbReference type="Proteomes" id="UP000188320">
    <property type="component" value="Unassembled WGS sequence"/>
</dbReference>
<dbReference type="GO" id="GO:0003714">
    <property type="term" value="F:transcription corepressor activity"/>
    <property type="evidence" value="ECO:0007669"/>
    <property type="project" value="TreeGrafter"/>
</dbReference>
<comment type="similarity">
    <text evidence="3">Belongs to the RNA polymerase II subunit 5-mediating protein family.</text>
</comment>
<dbReference type="GO" id="GO:0005634">
    <property type="term" value="C:nucleus"/>
    <property type="evidence" value="ECO:0007669"/>
    <property type="project" value="UniProtKB-SubCell"/>
</dbReference>
<dbReference type="EMBL" id="LSSK01000954">
    <property type="protein sequence ID" value="OMH81187.1"/>
    <property type="molecule type" value="Genomic_DNA"/>
</dbReference>
<dbReference type="GO" id="GO:0000122">
    <property type="term" value="P:negative regulation of transcription by RNA polymerase II"/>
    <property type="evidence" value="ECO:0007669"/>
    <property type="project" value="TreeGrafter"/>
</dbReference>
<protein>
    <submittedName>
        <fullName evidence="5">Unconventional prefoldin RPB5 interactor</fullName>
    </submittedName>
</protein>
<dbReference type="GO" id="GO:0003682">
    <property type="term" value="F:chromatin binding"/>
    <property type="evidence" value="ECO:0007669"/>
    <property type="project" value="TreeGrafter"/>
</dbReference>
<dbReference type="PANTHER" id="PTHR15111:SF0">
    <property type="entry name" value="UNCONVENTIONAL PREFOLDIN RPB5 INTERACTOR 1"/>
    <property type="match status" value="1"/>
</dbReference>
<dbReference type="OrthoDB" id="21413at2759"/>
<evidence type="ECO:0000256" key="1">
    <source>
        <dbReference type="ARBA" id="ARBA00004123"/>
    </source>
</evidence>
<evidence type="ECO:0000256" key="3">
    <source>
        <dbReference type="ARBA" id="ARBA00038295"/>
    </source>
</evidence>
<keyword evidence="2" id="KW-0539">Nucleus</keyword>
<comment type="caution">
    <text evidence="5">The sequence shown here is derived from an EMBL/GenBank/DDBJ whole genome shotgun (WGS) entry which is preliminary data.</text>
</comment>
<organism evidence="5 6">
    <name type="scientific">Zancudomyces culisetae</name>
    <name type="common">Gut fungus</name>
    <name type="synonym">Smittium culisetae</name>
    <dbReference type="NCBI Taxonomy" id="1213189"/>
    <lineage>
        <taxon>Eukaryota</taxon>
        <taxon>Fungi</taxon>
        <taxon>Fungi incertae sedis</taxon>
        <taxon>Zoopagomycota</taxon>
        <taxon>Kickxellomycotina</taxon>
        <taxon>Harpellomycetes</taxon>
        <taxon>Harpellales</taxon>
        <taxon>Legeriomycetaceae</taxon>
        <taxon>Zancudomyces</taxon>
    </lineage>
</organism>
<evidence type="ECO:0000313" key="6">
    <source>
        <dbReference type="Proteomes" id="UP000188320"/>
    </source>
</evidence>
<dbReference type="InterPro" id="IPR052255">
    <property type="entry name" value="RNA_pol_II_subunit5-mediator"/>
</dbReference>
<comment type="subcellular location">
    <subcellularLocation>
        <location evidence="1">Nucleus</location>
    </subcellularLocation>
</comment>
<dbReference type="CDD" id="cd23159">
    <property type="entry name" value="Prefoldin_URI1"/>
    <property type="match status" value="1"/>
</dbReference>
<sequence length="585" mass="65649">MQSNTNRSNTAAGASQYQAQLNVYKSTLKQYLEFKEEYVALQETLEDISKEIEYDAMLPFGDVAFIPGKIVRTNEILVLLGDNWFVERSAFQACQIAKRREEFIDEKIRAVENQINGLQGKEKDISDMILAGEQQYNEEGDRIIEIKEDYTEEDEMKQEEQDRQWVAMHTIPENVHKNESVVVNEVFSGTGLANDDELGQQIGIEEQELLDMLRNAELNEVEHEEGEIVEDKNSKKVEETFERTNDDTKNKTAMPTKSTAKFGTKSDPLVNDEKSSGILKPKQSRFKRDLLTKTKDETPIASKNSAKKTVTFNDVQDVAYYEYDSPSSDIHVEERSDVIDLTQLTKKADGEGSKAFSAKTKSNSSVPILLPYQPIEHNENFITPVETHILKSSKANNSIASPVSTSSHDKDMQNFSTRVNKSFDSSFLKTVNDKVVENDEFDVSFTQDEMDSLIQEISREYNNKRESFVNNSNIESAKEISERELLKVEGPKLVDQIEQPSKKHSDDGDFQEFDLSKLDDSDGVPSSVAKAASKVVPSAPVVVSTSVSSPNHASADSDAADSSGLIKPSKKVSRFKAARLANKQL</sequence>
<feature type="region of interest" description="Disordered" evidence="4">
    <location>
        <begin position="496"/>
        <end position="524"/>
    </location>
</feature>
<gene>
    <name evidence="5" type="ORF">AX774_g5366</name>
</gene>
<feature type="compositionally biased region" description="Basic and acidic residues" evidence="4">
    <location>
        <begin position="238"/>
        <end position="250"/>
    </location>
</feature>
<evidence type="ECO:0000256" key="2">
    <source>
        <dbReference type="ARBA" id="ARBA00023242"/>
    </source>
</evidence>
<dbReference type="AlphaFoldDB" id="A0A1R1PJS0"/>
<dbReference type="PANTHER" id="PTHR15111">
    <property type="entry name" value="RNA POLYMERASE II SUBUNIT 5-MEDIATING PROTEIN NNX3"/>
    <property type="match status" value="1"/>
</dbReference>
<feature type="region of interest" description="Disordered" evidence="4">
    <location>
        <begin position="238"/>
        <end position="276"/>
    </location>
</feature>
<name>A0A1R1PJS0_ZANCU</name>
<dbReference type="GO" id="GO:0019212">
    <property type="term" value="F:phosphatase inhibitor activity"/>
    <property type="evidence" value="ECO:0007669"/>
    <property type="project" value="TreeGrafter"/>
</dbReference>
<dbReference type="InterPro" id="IPR004127">
    <property type="entry name" value="Prefoldin_subunit_alpha"/>
</dbReference>
<evidence type="ECO:0000256" key="4">
    <source>
        <dbReference type="SAM" id="MobiDB-lite"/>
    </source>
</evidence>